<evidence type="ECO:0000259" key="8">
    <source>
        <dbReference type="PROSITE" id="PS51352"/>
    </source>
</evidence>
<protein>
    <recommendedName>
        <fullName evidence="6">Thioredoxin</fullName>
    </recommendedName>
</protein>
<dbReference type="EMBL" id="JAAIUO010000005">
    <property type="protein sequence ID" value="NSK14906.1"/>
    <property type="molecule type" value="Genomic_DNA"/>
</dbReference>
<evidence type="ECO:0000256" key="4">
    <source>
        <dbReference type="ARBA" id="ARBA00023157"/>
    </source>
</evidence>
<dbReference type="Proteomes" id="UP000701680">
    <property type="component" value="Unassembled WGS sequence"/>
</dbReference>
<evidence type="ECO:0000313" key="9">
    <source>
        <dbReference type="EMBL" id="NSK14906.1"/>
    </source>
</evidence>
<dbReference type="GO" id="GO:0015035">
    <property type="term" value="F:protein-disulfide reductase activity"/>
    <property type="evidence" value="ECO:0007669"/>
    <property type="project" value="InterPro"/>
</dbReference>
<dbReference type="CDD" id="cd02947">
    <property type="entry name" value="TRX_family"/>
    <property type="match status" value="1"/>
</dbReference>
<dbReference type="Gene3D" id="3.40.30.10">
    <property type="entry name" value="Glutaredoxin"/>
    <property type="match status" value="1"/>
</dbReference>
<evidence type="ECO:0000256" key="2">
    <source>
        <dbReference type="ARBA" id="ARBA00022448"/>
    </source>
</evidence>
<dbReference type="InterPro" id="IPR036249">
    <property type="entry name" value="Thioredoxin-like_sf"/>
</dbReference>
<feature type="domain" description="Thioredoxin" evidence="8">
    <location>
        <begin position="1"/>
        <end position="105"/>
    </location>
</feature>
<dbReference type="InterPro" id="IPR013766">
    <property type="entry name" value="Thioredoxin_domain"/>
</dbReference>
<dbReference type="PANTHER" id="PTHR45663">
    <property type="entry name" value="GEO12009P1"/>
    <property type="match status" value="1"/>
</dbReference>
<dbReference type="AlphaFoldDB" id="A0A850HK35"/>
<keyword evidence="3" id="KW-0249">Electron transport</keyword>
<dbReference type="InterPro" id="IPR005746">
    <property type="entry name" value="Thioredoxin"/>
</dbReference>
<sequence>MQHLTRDNFYHETAGSTLPVVVMFYASWCPKCAMVKPILRNIEKGQKKRIRFFEVDVDESPELSAKYDTSTVPAFWFFQNGEPVGVMQGVISEATFLYRLKKIFRNS</sequence>
<evidence type="ECO:0000256" key="3">
    <source>
        <dbReference type="ARBA" id="ARBA00022982"/>
    </source>
</evidence>
<feature type="disulfide bond" description="Redox-active" evidence="7">
    <location>
        <begin position="29"/>
        <end position="32"/>
    </location>
</feature>
<dbReference type="GO" id="GO:0005829">
    <property type="term" value="C:cytosol"/>
    <property type="evidence" value="ECO:0007669"/>
    <property type="project" value="TreeGrafter"/>
</dbReference>
<evidence type="ECO:0000256" key="1">
    <source>
        <dbReference type="ARBA" id="ARBA00008987"/>
    </source>
</evidence>
<reference evidence="11 12" key="1">
    <citation type="journal article" date="2020" name="Cell Host Microbe">
        <title>Functional and Genomic Variation between Human-Derived Isolates of Lachnospiraceae Reveals Inter- and Intra-Species Diversity.</title>
        <authorList>
            <person name="Sorbara M.T."/>
            <person name="Littmann E.R."/>
            <person name="Fontana E."/>
            <person name="Moody T.U."/>
            <person name="Kohout C.E."/>
            <person name="Gjonbalaj M."/>
            <person name="Eaton V."/>
            <person name="Seok R."/>
            <person name="Leiner I.M."/>
            <person name="Pamer E.G."/>
        </authorList>
    </citation>
    <scope>NUCLEOTIDE SEQUENCE [LARGE SCALE GENOMIC DNA]</scope>
    <source>
        <strain evidence="10 11">MSK.17.11</strain>
        <strain evidence="9 12">MSK.17.38</strain>
    </source>
</reference>
<dbReference type="PROSITE" id="PS51354">
    <property type="entry name" value="GLUTAREDOXIN_2"/>
    <property type="match status" value="1"/>
</dbReference>
<keyword evidence="5 7" id="KW-0676">Redox-active center</keyword>
<keyword evidence="11" id="KW-1185">Reference proteome</keyword>
<dbReference type="PROSITE" id="PS51352">
    <property type="entry name" value="THIOREDOXIN_2"/>
    <property type="match status" value="1"/>
</dbReference>
<dbReference type="Pfam" id="PF00085">
    <property type="entry name" value="Thioredoxin"/>
    <property type="match status" value="1"/>
</dbReference>
<gene>
    <name evidence="10" type="ORF">G5A66_08490</name>
    <name evidence="9" type="ORF">G5A75_08510</name>
</gene>
<evidence type="ECO:0000313" key="12">
    <source>
        <dbReference type="Proteomes" id="UP000701680"/>
    </source>
</evidence>
<comment type="similarity">
    <text evidence="1 6">Belongs to the thioredoxin family.</text>
</comment>
<dbReference type="SUPFAM" id="SSF52833">
    <property type="entry name" value="Thioredoxin-like"/>
    <property type="match status" value="1"/>
</dbReference>
<dbReference type="GO" id="GO:0045454">
    <property type="term" value="P:cell redox homeostasis"/>
    <property type="evidence" value="ECO:0007669"/>
    <property type="project" value="TreeGrafter"/>
</dbReference>
<evidence type="ECO:0000256" key="6">
    <source>
        <dbReference type="PIRNR" id="PIRNR000077"/>
    </source>
</evidence>
<keyword evidence="2" id="KW-0813">Transport</keyword>
<evidence type="ECO:0000256" key="7">
    <source>
        <dbReference type="PIRSR" id="PIRSR000077-4"/>
    </source>
</evidence>
<name>A0A850HK35_9FIRM</name>
<comment type="caution">
    <text evidence="10">The sequence shown here is derived from an EMBL/GenBank/DDBJ whole genome shotgun (WGS) entry which is preliminary data.</text>
</comment>
<accession>A0A850HK35</accession>
<dbReference type="Proteomes" id="UP000528555">
    <property type="component" value="Unassembled WGS sequence"/>
</dbReference>
<keyword evidence="4 7" id="KW-1015">Disulfide bond</keyword>
<organism evidence="10 11">
    <name type="scientific">Dorea phocaeensis</name>
    <dbReference type="NCBI Taxonomy" id="2040291"/>
    <lineage>
        <taxon>Bacteria</taxon>
        <taxon>Bacillati</taxon>
        <taxon>Bacillota</taxon>
        <taxon>Clostridia</taxon>
        <taxon>Lachnospirales</taxon>
        <taxon>Lachnospiraceae</taxon>
        <taxon>Dorea</taxon>
    </lineage>
</organism>
<reference evidence="10" key="2">
    <citation type="submission" date="2020-02" db="EMBL/GenBank/DDBJ databases">
        <authorList>
            <person name="Littmann E."/>
            <person name="Sorbara M."/>
        </authorList>
    </citation>
    <scope>NUCLEOTIDE SEQUENCE</scope>
    <source>
        <strain evidence="10">MSK.17.11</strain>
        <strain evidence="9">MSK.17.38</strain>
    </source>
</reference>
<proteinExistence type="inferred from homology"/>
<dbReference type="PIRSF" id="PIRSF000077">
    <property type="entry name" value="Thioredoxin"/>
    <property type="match status" value="1"/>
</dbReference>
<evidence type="ECO:0000313" key="10">
    <source>
        <dbReference type="EMBL" id="NVH58680.1"/>
    </source>
</evidence>
<dbReference type="RefSeq" id="WP_101695217.1">
    <property type="nucleotide sequence ID" value="NZ_JAAITX010000005.1"/>
</dbReference>
<dbReference type="EMBL" id="JAAITX010000005">
    <property type="protein sequence ID" value="NVH58680.1"/>
    <property type="molecule type" value="Genomic_DNA"/>
</dbReference>
<evidence type="ECO:0000256" key="5">
    <source>
        <dbReference type="ARBA" id="ARBA00023284"/>
    </source>
</evidence>
<dbReference type="OrthoDB" id="9790390at2"/>
<evidence type="ECO:0000313" key="11">
    <source>
        <dbReference type="Proteomes" id="UP000528555"/>
    </source>
</evidence>
<dbReference type="PANTHER" id="PTHR45663:SF11">
    <property type="entry name" value="GEO12009P1"/>
    <property type="match status" value="1"/>
</dbReference>